<evidence type="ECO:0000313" key="1">
    <source>
        <dbReference type="EMBL" id="RYR58395.1"/>
    </source>
</evidence>
<sequence>MIYVDYNDGLPRYPKRSAQWFKKFLQY</sequence>
<dbReference type="Gene3D" id="3.20.20.80">
    <property type="entry name" value="Glycosidases"/>
    <property type="match status" value="1"/>
</dbReference>
<organism evidence="1 2">
    <name type="scientific">Arachis hypogaea</name>
    <name type="common">Peanut</name>
    <dbReference type="NCBI Taxonomy" id="3818"/>
    <lineage>
        <taxon>Eukaryota</taxon>
        <taxon>Viridiplantae</taxon>
        <taxon>Streptophyta</taxon>
        <taxon>Embryophyta</taxon>
        <taxon>Tracheophyta</taxon>
        <taxon>Spermatophyta</taxon>
        <taxon>Magnoliopsida</taxon>
        <taxon>eudicotyledons</taxon>
        <taxon>Gunneridae</taxon>
        <taxon>Pentapetalae</taxon>
        <taxon>rosids</taxon>
        <taxon>fabids</taxon>
        <taxon>Fabales</taxon>
        <taxon>Fabaceae</taxon>
        <taxon>Papilionoideae</taxon>
        <taxon>50 kb inversion clade</taxon>
        <taxon>dalbergioids sensu lato</taxon>
        <taxon>Dalbergieae</taxon>
        <taxon>Pterocarpus clade</taxon>
        <taxon>Arachis</taxon>
    </lineage>
</organism>
<name>A0A445D591_ARAHY</name>
<reference evidence="1 2" key="1">
    <citation type="submission" date="2019-01" db="EMBL/GenBank/DDBJ databases">
        <title>Sequencing of cultivated peanut Arachis hypogaea provides insights into genome evolution and oil improvement.</title>
        <authorList>
            <person name="Chen X."/>
        </authorList>
    </citation>
    <scope>NUCLEOTIDE SEQUENCE [LARGE SCALE GENOMIC DNA]</scope>
    <source>
        <strain evidence="2">cv. Fuhuasheng</strain>
        <tissue evidence="1">Leaves</tissue>
    </source>
</reference>
<dbReference type="Proteomes" id="UP000289738">
    <property type="component" value="Chromosome A05"/>
</dbReference>
<keyword evidence="2" id="KW-1185">Reference proteome</keyword>
<evidence type="ECO:0008006" key="3">
    <source>
        <dbReference type="Google" id="ProtNLM"/>
    </source>
</evidence>
<gene>
    <name evidence="1" type="ORF">Ahy_A05g024147</name>
</gene>
<comment type="caution">
    <text evidence="1">The sequence shown here is derived from an EMBL/GenBank/DDBJ whole genome shotgun (WGS) entry which is preliminary data.</text>
</comment>
<proteinExistence type="predicted"/>
<dbReference type="SUPFAM" id="SSF51445">
    <property type="entry name" value="(Trans)glycosidases"/>
    <property type="match status" value="1"/>
</dbReference>
<dbReference type="InterPro" id="IPR017853">
    <property type="entry name" value="GH"/>
</dbReference>
<protein>
    <recommendedName>
        <fullName evidence="3">Beta-glucosidase</fullName>
    </recommendedName>
</protein>
<dbReference type="AlphaFoldDB" id="A0A445D591"/>
<dbReference type="EMBL" id="SDMP01000005">
    <property type="protein sequence ID" value="RYR58395.1"/>
    <property type="molecule type" value="Genomic_DNA"/>
</dbReference>
<evidence type="ECO:0000313" key="2">
    <source>
        <dbReference type="Proteomes" id="UP000289738"/>
    </source>
</evidence>
<accession>A0A445D591</accession>